<evidence type="ECO:0000256" key="1">
    <source>
        <dbReference type="ARBA" id="ARBA00010692"/>
    </source>
</evidence>
<dbReference type="Pfam" id="PF02632">
    <property type="entry name" value="BioY"/>
    <property type="match status" value="1"/>
</dbReference>
<keyword evidence="2" id="KW-1003">Cell membrane</keyword>
<dbReference type="EMBL" id="FNHQ01000013">
    <property type="protein sequence ID" value="SDM75685.1"/>
    <property type="molecule type" value="Genomic_DNA"/>
</dbReference>
<keyword evidence="2" id="KW-0813">Transport</keyword>
<reference evidence="4 5" key="1">
    <citation type="submission" date="2016-10" db="EMBL/GenBank/DDBJ databases">
        <authorList>
            <person name="de Groot N.N."/>
        </authorList>
    </citation>
    <scope>NUCLEOTIDE SEQUENCE [LARGE SCALE GENOMIC DNA]</scope>
    <source>
        <strain evidence="4 5">DSM 16981</strain>
    </source>
</reference>
<sequence length="193" mass="20713">MPIRKMIGAAFFAAIIAILSQFAIPIGSVPHTLQVMAVTLAGVVLGPRYGALSVLVWLLLGAFGLPVFAMGGSGLGSVFGPLCGFFLGFIFEAWICGYCYIGSRAKRKERLLAFAVGVFSILLVYILGVLGFMAYFHWMLHKPMALYQAILLCAAPFVPFDLIKMVIGVTAGSKITQALEKTGLSFRNIGKKA</sequence>
<dbReference type="RefSeq" id="WP_245675110.1">
    <property type="nucleotide sequence ID" value="NZ_FNHQ01000013.1"/>
</dbReference>
<keyword evidence="2 3" id="KW-0472">Membrane</keyword>
<dbReference type="GO" id="GO:0015225">
    <property type="term" value="F:biotin transmembrane transporter activity"/>
    <property type="evidence" value="ECO:0007669"/>
    <property type="project" value="UniProtKB-UniRule"/>
</dbReference>
<dbReference type="PANTHER" id="PTHR34295:SF1">
    <property type="entry name" value="BIOTIN TRANSPORTER BIOY"/>
    <property type="match status" value="1"/>
</dbReference>
<dbReference type="AlphaFoldDB" id="A0A1G9VUW0"/>
<dbReference type="PANTHER" id="PTHR34295">
    <property type="entry name" value="BIOTIN TRANSPORTER BIOY"/>
    <property type="match status" value="1"/>
</dbReference>
<gene>
    <name evidence="4" type="ORF">SAMN05660299_01473</name>
</gene>
<dbReference type="Gene3D" id="1.10.1760.20">
    <property type="match status" value="1"/>
</dbReference>
<dbReference type="InterPro" id="IPR003784">
    <property type="entry name" value="BioY"/>
</dbReference>
<keyword evidence="5" id="KW-1185">Reference proteome</keyword>
<protein>
    <recommendedName>
        <fullName evidence="2">Biotin transporter</fullName>
    </recommendedName>
</protein>
<keyword evidence="3" id="KW-0812">Transmembrane</keyword>
<evidence type="ECO:0000256" key="3">
    <source>
        <dbReference type="SAM" id="Phobius"/>
    </source>
</evidence>
<evidence type="ECO:0000313" key="5">
    <source>
        <dbReference type="Proteomes" id="UP000199309"/>
    </source>
</evidence>
<dbReference type="Proteomes" id="UP000199309">
    <property type="component" value="Unassembled WGS sequence"/>
</dbReference>
<keyword evidence="3" id="KW-1133">Transmembrane helix</keyword>
<proteinExistence type="inferred from homology"/>
<feature type="transmembrane region" description="Helical" evidence="3">
    <location>
        <begin position="78"/>
        <end position="100"/>
    </location>
</feature>
<accession>A0A1G9VUW0</accession>
<evidence type="ECO:0000313" key="4">
    <source>
        <dbReference type="EMBL" id="SDM75685.1"/>
    </source>
</evidence>
<feature type="transmembrane region" description="Helical" evidence="3">
    <location>
        <begin position="54"/>
        <end position="72"/>
    </location>
</feature>
<organism evidence="4 5">
    <name type="scientific">Megasphaera paucivorans</name>
    <dbReference type="NCBI Taxonomy" id="349095"/>
    <lineage>
        <taxon>Bacteria</taxon>
        <taxon>Bacillati</taxon>
        <taxon>Bacillota</taxon>
        <taxon>Negativicutes</taxon>
        <taxon>Veillonellales</taxon>
        <taxon>Veillonellaceae</taxon>
        <taxon>Megasphaera</taxon>
    </lineage>
</organism>
<comment type="subcellular location">
    <subcellularLocation>
        <location evidence="2">Cell membrane</location>
        <topology evidence="2">Multi-pass membrane protein</topology>
    </subcellularLocation>
</comment>
<name>A0A1G9VUW0_9FIRM</name>
<evidence type="ECO:0000256" key="2">
    <source>
        <dbReference type="PIRNR" id="PIRNR016661"/>
    </source>
</evidence>
<feature type="transmembrane region" description="Helical" evidence="3">
    <location>
        <begin position="144"/>
        <end position="163"/>
    </location>
</feature>
<dbReference type="PIRSF" id="PIRSF016661">
    <property type="entry name" value="BioY"/>
    <property type="match status" value="1"/>
</dbReference>
<dbReference type="STRING" id="349095.SAMN05660299_01473"/>
<dbReference type="GO" id="GO:0005886">
    <property type="term" value="C:plasma membrane"/>
    <property type="evidence" value="ECO:0007669"/>
    <property type="project" value="UniProtKB-SubCell"/>
</dbReference>
<feature type="transmembrane region" description="Helical" evidence="3">
    <location>
        <begin position="112"/>
        <end position="138"/>
    </location>
</feature>
<comment type="similarity">
    <text evidence="1 2">Belongs to the BioY family.</text>
</comment>
<feature type="transmembrane region" description="Helical" evidence="3">
    <location>
        <begin position="33"/>
        <end position="49"/>
    </location>
</feature>